<dbReference type="Pfam" id="PF08666">
    <property type="entry name" value="SAF"/>
    <property type="match status" value="1"/>
</dbReference>
<dbReference type="EMBL" id="UINC01015777">
    <property type="protein sequence ID" value="SVA66186.1"/>
    <property type="molecule type" value="Genomic_DNA"/>
</dbReference>
<sequence length="334" mass="36890">MVDVASESGADAIKFQTFDTSELVTTSAPKALYQTANLGIDLSQFDMLKNLELSKNSHRVLKQHTEERGLVFMSTAFDIPSLKFLVHDLGISCLKIPSGEVTNGPLLFEYGKTNRELIISTGMASIEEIRWALGVIAHASMKPDESPSNTEFLDSFYSEQGQELLSNRVTLLHCTSEYPAPVEQLNLLAIETLRKTFGLKVGYSDHSEGIFAAVAAAALGSVVIEKHFTLDKDLEGPDHRASLGPEELCQMVNEIRKIESGLGDGIKKPTTSELVTQQAVRKSLYARIPIKAGELFTEHNLTTKRPQSGISPMEYWRILGTVSRISYAKDEQIR</sequence>
<protein>
    <recommendedName>
        <fullName evidence="1">AFP-like domain-containing protein</fullName>
    </recommendedName>
</protein>
<dbReference type="SUPFAM" id="SSF51269">
    <property type="entry name" value="AFP III-like domain"/>
    <property type="match status" value="1"/>
</dbReference>
<dbReference type="CDD" id="cd11615">
    <property type="entry name" value="SAF_NeuB_like"/>
    <property type="match status" value="1"/>
</dbReference>
<dbReference type="Gene3D" id="3.20.20.70">
    <property type="entry name" value="Aldolase class I"/>
    <property type="match status" value="1"/>
</dbReference>
<dbReference type="InterPro" id="IPR013974">
    <property type="entry name" value="SAF"/>
</dbReference>
<dbReference type="GO" id="GO:0047444">
    <property type="term" value="F:N-acylneuraminate-9-phosphate synthase activity"/>
    <property type="evidence" value="ECO:0007669"/>
    <property type="project" value="TreeGrafter"/>
</dbReference>
<dbReference type="SUPFAM" id="SSF51569">
    <property type="entry name" value="Aldolase"/>
    <property type="match status" value="1"/>
</dbReference>
<dbReference type="InterPro" id="IPR036732">
    <property type="entry name" value="AFP_Neu5c_C_sf"/>
</dbReference>
<dbReference type="InterPro" id="IPR006190">
    <property type="entry name" value="SAF_AFP_Neu5Ac"/>
</dbReference>
<dbReference type="Pfam" id="PF03102">
    <property type="entry name" value="NeuB"/>
    <property type="match status" value="1"/>
</dbReference>
<reference evidence="2" key="1">
    <citation type="submission" date="2018-05" db="EMBL/GenBank/DDBJ databases">
        <authorList>
            <person name="Lanie J.A."/>
            <person name="Ng W.-L."/>
            <person name="Kazmierczak K.M."/>
            <person name="Andrzejewski T.M."/>
            <person name="Davidsen T.M."/>
            <person name="Wayne K.J."/>
            <person name="Tettelin H."/>
            <person name="Glass J.I."/>
            <person name="Rusch D."/>
            <person name="Podicherti R."/>
            <person name="Tsui H.-C.T."/>
            <person name="Winkler M.E."/>
        </authorList>
    </citation>
    <scope>NUCLEOTIDE SEQUENCE</scope>
</reference>
<dbReference type="AlphaFoldDB" id="A0A381XN30"/>
<dbReference type="PANTHER" id="PTHR42966:SF1">
    <property type="entry name" value="SIALIC ACID SYNTHASE"/>
    <property type="match status" value="1"/>
</dbReference>
<gene>
    <name evidence="2" type="ORF">METZ01_LOCUS119040</name>
</gene>
<name>A0A381XN30_9ZZZZ</name>
<accession>A0A381XN30</accession>
<feature type="domain" description="AFP-like" evidence="1">
    <location>
        <begin position="283"/>
        <end position="334"/>
    </location>
</feature>
<evidence type="ECO:0000313" key="2">
    <source>
        <dbReference type="EMBL" id="SVA66186.1"/>
    </source>
</evidence>
<dbReference type="InterPro" id="IPR051690">
    <property type="entry name" value="PseI-like"/>
</dbReference>
<proteinExistence type="predicted"/>
<dbReference type="InterPro" id="IPR057736">
    <property type="entry name" value="SAF_PseI/NeuA/NeuB"/>
</dbReference>
<dbReference type="GO" id="GO:0016051">
    <property type="term" value="P:carbohydrate biosynthetic process"/>
    <property type="evidence" value="ECO:0007669"/>
    <property type="project" value="InterPro"/>
</dbReference>
<dbReference type="NCBIfam" id="TIGR03569">
    <property type="entry name" value="NeuB_NnaB"/>
    <property type="match status" value="1"/>
</dbReference>
<dbReference type="InterPro" id="IPR013785">
    <property type="entry name" value="Aldolase_TIM"/>
</dbReference>
<dbReference type="InterPro" id="IPR013132">
    <property type="entry name" value="PseI/NeuA/B-like_N"/>
</dbReference>
<organism evidence="2">
    <name type="scientific">marine metagenome</name>
    <dbReference type="NCBI Taxonomy" id="408172"/>
    <lineage>
        <taxon>unclassified sequences</taxon>
        <taxon>metagenomes</taxon>
        <taxon>ecological metagenomes</taxon>
    </lineage>
</organism>
<dbReference type="PROSITE" id="PS50844">
    <property type="entry name" value="AFP_LIKE"/>
    <property type="match status" value="1"/>
</dbReference>
<dbReference type="InterPro" id="IPR020007">
    <property type="entry name" value="NeuB/NeuA"/>
</dbReference>
<evidence type="ECO:0000259" key="1">
    <source>
        <dbReference type="PROSITE" id="PS50844"/>
    </source>
</evidence>
<dbReference type="PANTHER" id="PTHR42966">
    <property type="entry name" value="N-ACETYLNEURAMINATE SYNTHASE"/>
    <property type="match status" value="1"/>
</dbReference>
<dbReference type="Gene3D" id="3.90.1210.10">
    <property type="entry name" value="Antifreeze-like/N-acetylneuraminic acid synthase C-terminal domain"/>
    <property type="match status" value="1"/>
</dbReference>